<dbReference type="AlphaFoldDB" id="A0A1Y5SU46"/>
<evidence type="ECO:0000313" key="2">
    <source>
        <dbReference type="EMBL" id="SLN47901.1"/>
    </source>
</evidence>
<dbReference type="RefSeq" id="WP_085854123.1">
    <property type="nucleotide sequence ID" value="NZ_FOPF01000005.1"/>
</dbReference>
<dbReference type="OrthoDB" id="9979375at2"/>
<protein>
    <submittedName>
        <fullName evidence="2">Uncharacterized protein</fullName>
    </submittedName>
</protein>
<proteinExistence type="predicted"/>
<dbReference type="Proteomes" id="UP000193870">
    <property type="component" value="Unassembled WGS sequence"/>
</dbReference>
<feature type="chain" id="PRO_5010991660" evidence="1">
    <location>
        <begin position="20"/>
        <end position="165"/>
    </location>
</feature>
<accession>A0A1Y5SU46</accession>
<organism evidence="2 3">
    <name type="scientific">Palleronia marisminoris</name>
    <dbReference type="NCBI Taxonomy" id="315423"/>
    <lineage>
        <taxon>Bacteria</taxon>
        <taxon>Pseudomonadati</taxon>
        <taxon>Pseudomonadota</taxon>
        <taxon>Alphaproteobacteria</taxon>
        <taxon>Rhodobacterales</taxon>
        <taxon>Roseobacteraceae</taxon>
        <taxon>Palleronia</taxon>
    </lineage>
</organism>
<sequence>MLRLAVTILALVAASSAWAGGLCIGAECRDAGPVGQYAAPVDRLAPAPGVVTPPLSAARQTYEDLLTDLWKSEANGTCLGTLGAWHLTPYHIMAEATVFKIASITGTPARIGVLARRVSDKAEAQFTFVPRGRNRVDVSGQVLGVDDPYPDHYIAALRRCRRGME</sequence>
<dbReference type="STRING" id="315423.SAMN04488020_105202"/>
<keyword evidence="1" id="KW-0732">Signal</keyword>
<reference evidence="2 3" key="1">
    <citation type="submission" date="2017-03" db="EMBL/GenBank/DDBJ databases">
        <authorList>
            <person name="Afonso C.L."/>
            <person name="Miller P.J."/>
            <person name="Scott M.A."/>
            <person name="Spackman E."/>
            <person name="Goraichik I."/>
            <person name="Dimitrov K.M."/>
            <person name="Suarez D.L."/>
            <person name="Swayne D.E."/>
        </authorList>
    </citation>
    <scope>NUCLEOTIDE SEQUENCE [LARGE SCALE GENOMIC DNA]</scope>
    <source>
        <strain evidence="2 3">CECT 7066</strain>
    </source>
</reference>
<keyword evidence="3" id="KW-1185">Reference proteome</keyword>
<feature type="signal peptide" evidence="1">
    <location>
        <begin position="1"/>
        <end position="19"/>
    </location>
</feature>
<dbReference type="EMBL" id="FWFV01000005">
    <property type="protein sequence ID" value="SLN47901.1"/>
    <property type="molecule type" value="Genomic_DNA"/>
</dbReference>
<name>A0A1Y5SU46_9RHOB</name>
<evidence type="ECO:0000256" key="1">
    <source>
        <dbReference type="SAM" id="SignalP"/>
    </source>
</evidence>
<evidence type="ECO:0000313" key="3">
    <source>
        <dbReference type="Proteomes" id="UP000193870"/>
    </source>
</evidence>
<gene>
    <name evidence="2" type="ORF">PAM7066_02146</name>
</gene>